<protein>
    <submittedName>
        <fullName evidence="3">DUF4232 domain-containing protein</fullName>
    </submittedName>
</protein>
<name>A0A372ZPT7_9ACTN</name>
<gene>
    <name evidence="3" type="ORF">DR950_08815</name>
</gene>
<evidence type="ECO:0000259" key="2">
    <source>
        <dbReference type="Pfam" id="PF14016"/>
    </source>
</evidence>
<accession>A0A372ZPT7</accession>
<keyword evidence="4" id="KW-1185">Reference proteome</keyword>
<organism evidence="3 4">
    <name type="scientific">Kitasatospora xanthocidica</name>
    <dbReference type="NCBI Taxonomy" id="83382"/>
    <lineage>
        <taxon>Bacteria</taxon>
        <taxon>Bacillati</taxon>
        <taxon>Actinomycetota</taxon>
        <taxon>Actinomycetes</taxon>
        <taxon>Kitasatosporales</taxon>
        <taxon>Streptomycetaceae</taxon>
        <taxon>Kitasatospora</taxon>
    </lineage>
</organism>
<reference evidence="3 4" key="1">
    <citation type="submission" date="2018-08" db="EMBL/GenBank/DDBJ databases">
        <title>Diversity &amp; Physiological Properties of Lignin-Decomposing Actinobacteria from Soil.</title>
        <authorList>
            <person name="Roh S.G."/>
            <person name="Kim S.B."/>
        </authorList>
    </citation>
    <scope>NUCLEOTIDE SEQUENCE [LARGE SCALE GENOMIC DNA]</scope>
    <source>
        <strain evidence="3 4">MMS17-GH009</strain>
    </source>
</reference>
<proteinExistence type="predicted"/>
<feature type="region of interest" description="Disordered" evidence="1">
    <location>
        <begin position="42"/>
        <end position="68"/>
    </location>
</feature>
<dbReference type="Pfam" id="PF14016">
    <property type="entry name" value="DUF4232"/>
    <property type="match status" value="1"/>
</dbReference>
<comment type="caution">
    <text evidence="3">The sequence shown here is derived from an EMBL/GenBank/DDBJ whole genome shotgun (WGS) entry which is preliminary data.</text>
</comment>
<evidence type="ECO:0000313" key="4">
    <source>
        <dbReference type="Proteomes" id="UP000263377"/>
    </source>
</evidence>
<evidence type="ECO:0000313" key="3">
    <source>
        <dbReference type="EMBL" id="RGD57876.1"/>
    </source>
</evidence>
<dbReference type="InterPro" id="IPR025326">
    <property type="entry name" value="DUF4232"/>
</dbReference>
<sequence>MPLPTHGGNMTVRRPARLVAAGVAALAATVLLTACDDVKYTDDKPGDPKASAAGATVPGDPMAGQAAGSRCKSDDITATVQLKGAGSAMLTIKNKSSHNCTLYGYPGFGGLKADNSADALAANRESHPGPAVLVTLKPNKSGYAGLKWSACDKSDATCHVLTGLQVTAPDETTAVNAEVLGTDGKPAGQLLVSAAGLTTGTLQPNNEKVLFN</sequence>
<dbReference type="AlphaFoldDB" id="A0A372ZPT7"/>
<dbReference type="Proteomes" id="UP000263377">
    <property type="component" value="Unassembled WGS sequence"/>
</dbReference>
<evidence type="ECO:0000256" key="1">
    <source>
        <dbReference type="SAM" id="MobiDB-lite"/>
    </source>
</evidence>
<feature type="domain" description="DUF4232" evidence="2">
    <location>
        <begin position="71"/>
        <end position="190"/>
    </location>
</feature>
<dbReference type="EMBL" id="QVIG01000001">
    <property type="protein sequence ID" value="RGD57876.1"/>
    <property type="molecule type" value="Genomic_DNA"/>
</dbReference>